<comment type="caution">
    <text evidence="6">The sequence shown here is derived from an EMBL/GenBank/DDBJ whole genome shotgun (WGS) entry which is preliminary data.</text>
</comment>
<dbReference type="Proteomes" id="UP000053558">
    <property type="component" value="Unassembled WGS sequence"/>
</dbReference>
<organism evidence="6 7">
    <name type="scientific">Coniophora puteana (strain RWD-64-598)</name>
    <name type="common">Brown rot fungus</name>
    <dbReference type="NCBI Taxonomy" id="741705"/>
    <lineage>
        <taxon>Eukaryota</taxon>
        <taxon>Fungi</taxon>
        <taxon>Dikarya</taxon>
        <taxon>Basidiomycota</taxon>
        <taxon>Agaricomycotina</taxon>
        <taxon>Agaricomycetes</taxon>
        <taxon>Agaricomycetidae</taxon>
        <taxon>Boletales</taxon>
        <taxon>Coniophorineae</taxon>
        <taxon>Coniophoraceae</taxon>
        <taxon>Coniophora</taxon>
    </lineage>
</organism>
<dbReference type="Pfam" id="PF01753">
    <property type="entry name" value="zf-MYND"/>
    <property type="match status" value="1"/>
</dbReference>
<dbReference type="RefSeq" id="XP_007763825.1">
    <property type="nucleotide sequence ID" value="XM_007765635.1"/>
</dbReference>
<keyword evidence="3" id="KW-0862">Zinc</keyword>
<keyword evidence="2 4" id="KW-0863">Zinc-finger</keyword>
<gene>
    <name evidence="6" type="ORF">CONPUDRAFT_161860</name>
</gene>
<dbReference type="EMBL" id="JH711573">
    <property type="protein sequence ID" value="EIW87286.1"/>
    <property type="molecule type" value="Genomic_DNA"/>
</dbReference>
<sequence>MPAHDALPAHMDIAKLKANPENAYRLDHRFSAWANKRSGFPVIDIRADRAKWVRDWDKGIGKIASSAQTVFRETALTHNIMQIHLGIKQPDIDWLSRIQTINAANHTLYSESVRDTWRNPRLLQISYSPRDWFSLIDAEKRFQIVCDALEKVCWNTILGQDARMLCPEITGTALLKQRGEGLFGFIDHYIDITFSIEEAQRDSLTHNAWWISAAQLESNSPISHETAAHLYKFYTEVRRDFFNRFLTLITRNITEGWEADMDSNLTSAPLIMLNTDREGRRDIASARKMHKSKDTQICEHCERSQEEAGHSVRFLICAVCKRKLNFACYYCSKECQKADWRQHKVHCGKEKVSKSRDQGRPEYKRSMALLLQLEMQNAHKDADYLLFQRNAEGGAMFSASPFKVAFQHDEEMRSLFREKRALAAIDADRSGLDVLAKCLVDAHKDEEIESRIEREDIIKQLEEEYEVDVRARLEALEEKLEIEGDEPRYSGMCIFDGFLPKVISKWFMGKLQTRIKQLEEVDEDPEFVGPLLQYLQGMARNLEPIPPRT</sequence>
<evidence type="ECO:0000313" key="7">
    <source>
        <dbReference type="Proteomes" id="UP000053558"/>
    </source>
</evidence>
<evidence type="ECO:0000256" key="2">
    <source>
        <dbReference type="ARBA" id="ARBA00022771"/>
    </source>
</evidence>
<protein>
    <recommendedName>
        <fullName evidence="5">MYND-type domain-containing protein</fullName>
    </recommendedName>
</protein>
<keyword evidence="1" id="KW-0479">Metal-binding</keyword>
<proteinExistence type="predicted"/>
<keyword evidence="7" id="KW-1185">Reference proteome</keyword>
<name>A0A5M3N7J7_CONPW</name>
<dbReference type="AlphaFoldDB" id="A0A5M3N7J7"/>
<dbReference type="GO" id="GO:0008270">
    <property type="term" value="F:zinc ion binding"/>
    <property type="evidence" value="ECO:0007669"/>
    <property type="project" value="UniProtKB-KW"/>
</dbReference>
<dbReference type="GeneID" id="19204606"/>
<reference evidence="7" key="1">
    <citation type="journal article" date="2012" name="Science">
        <title>The Paleozoic origin of enzymatic lignin decomposition reconstructed from 31 fungal genomes.</title>
        <authorList>
            <person name="Floudas D."/>
            <person name="Binder M."/>
            <person name="Riley R."/>
            <person name="Barry K."/>
            <person name="Blanchette R.A."/>
            <person name="Henrissat B."/>
            <person name="Martinez A.T."/>
            <person name="Otillar R."/>
            <person name="Spatafora J.W."/>
            <person name="Yadav J.S."/>
            <person name="Aerts A."/>
            <person name="Benoit I."/>
            <person name="Boyd A."/>
            <person name="Carlson A."/>
            <person name="Copeland A."/>
            <person name="Coutinho P.M."/>
            <person name="de Vries R.P."/>
            <person name="Ferreira P."/>
            <person name="Findley K."/>
            <person name="Foster B."/>
            <person name="Gaskell J."/>
            <person name="Glotzer D."/>
            <person name="Gorecki P."/>
            <person name="Heitman J."/>
            <person name="Hesse C."/>
            <person name="Hori C."/>
            <person name="Igarashi K."/>
            <person name="Jurgens J.A."/>
            <person name="Kallen N."/>
            <person name="Kersten P."/>
            <person name="Kohler A."/>
            <person name="Kuees U."/>
            <person name="Kumar T.K.A."/>
            <person name="Kuo A."/>
            <person name="LaButti K."/>
            <person name="Larrondo L.F."/>
            <person name="Lindquist E."/>
            <person name="Ling A."/>
            <person name="Lombard V."/>
            <person name="Lucas S."/>
            <person name="Lundell T."/>
            <person name="Martin R."/>
            <person name="McLaughlin D.J."/>
            <person name="Morgenstern I."/>
            <person name="Morin E."/>
            <person name="Murat C."/>
            <person name="Nagy L.G."/>
            <person name="Nolan M."/>
            <person name="Ohm R.A."/>
            <person name="Patyshakuliyeva A."/>
            <person name="Rokas A."/>
            <person name="Ruiz-Duenas F.J."/>
            <person name="Sabat G."/>
            <person name="Salamov A."/>
            <person name="Samejima M."/>
            <person name="Schmutz J."/>
            <person name="Slot J.C."/>
            <person name="St John F."/>
            <person name="Stenlid J."/>
            <person name="Sun H."/>
            <person name="Sun S."/>
            <person name="Syed K."/>
            <person name="Tsang A."/>
            <person name="Wiebenga A."/>
            <person name="Young D."/>
            <person name="Pisabarro A."/>
            <person name="Eastwood D.C."/>
            <person name="Martin F."/>
            <person name="Cullen D."/>
            <person name="Grigoriev I.V."/>
            <person name="Hibbett D.S."/>
        </authorList>
    </citation>
    <scope>NUCLEOTIDE SEQUENCE [LARGE SCALE GENOMIC DNA]</scope>
    <source>
        <strain evidence="7">RWD-64-598 SS2</strain>
    </source>
</reference>
<evidence type="ECO:0000256" key="1">
    <source>
        <dbReference type="ARBA" id="ARBA00022723"/>
    </source>
</evidence>
<evidence type="ECO:0000313" key="6">
    <source>
        <dbReference type="EMBL" id="EIW87286.1"/>
    </source>
</evidence>
<feature type="domain" description="MYND-type" evidence="5">
    <location>
        <begin position="298"/>
        <end position="347"/>
    </location>
</feature>
<evidence type="ECO:0000256" key="3">
    <source>
        <dbReference type="ARBA" id="ARBA00022833"/>
    </source>
</evidence>
<dbReference type="OrthoDB" id="432970at2759"/>
<dbReference type="InterPro" id="IPR002893">
    <property type="entry name" value="Znf_MYND"/>
</dbReference>
<dbReference type="Gene3D" id="6.10.140.2220">
    <property type="match status" value="1"/>
</dbReference>
<evidence type="ECO:0000256" key="4">
    <source>
        <dbReference type="PROSITE-ProRule" id="PRU00134"/>
    </source>
</evidence>
<dbReference type="PROSITE" id="PS50865">
    <property type="entry name" value="ZF_MYND_2"/>
    <property type="match status" value="1"/>
</dbReference>
<dbReference type="KEGG" id="cput:CONPUDRAFT_161860"/>
<dbReference type="SUPFAM" id="SSF144232">
    <property type="entry name" value="HIT/MYND zinc finger-like"/>
    <property type="match status" value="1"/>
</dbReference>
<evidence type="ECO:0000259" key="5">
    <source>
        <dbReference type="PROSITE" id="PS50865"/>
    </source>
</evidence>
<accession>A0A5M3N7J7</accession>